<dbReference type="InterPro" id="IPR020846">
    <property type="entry name" value="MFS_dom"/>
</dbReference>
<gene>
    <name evidence="7" type="ORF">LAZ67_23000298</name>
</gene>
<name>A0ABY6LSZ3_9ARAC</name>
<proteinExistence type="predicted"/>
<keyword evidence="8" id="KW-1185">Reference proteome</keyword>
<dbReference type="InterPro" id="IPR036259">
    <property type="entry name" value="MFS_trans_sf"/>
</dbReference>
<protein>
    <submittedName>
        <fullName evidence="7">SLC22A14</fullName>
    </submittedName>
</protein>
<sequence>MAECRKELLLERELTVPSSVISLTSNRVIFYVCTQEVQAGDGLINKVPEGTKDLSDIIGGLGRWQLIVFCLVMMMSFLGAFHTLSYQFLFPPQDHWCASPYPQVDEGTWRNYGVPNTTEGPSQCTMYDPGNLTWDQYITEASSRPQVPCKSWYYDSTVYGRSIISEFNLVCHQASLTSLSQTIFMLGFMLAVFFTGQVSDTYGRRPTILICICILLLGSLIGPLAVNISMIMASRFFIGFGISGTNTVIFVVLAEAVSSKYRDILCVGNYYAWSLGYMLIPLFAWIFKDWVHLQALLTACTGLSILMFFLLPESPRWLLARGRAARAHDSITAICKRNKIYNEDKKAEIDDLIAAHCKPTDLEKQDLERPSGTFFDQFRTPNLRKRSLNLYFTWLVAAFVYYGLSYQADRLGGDPYVNVFLSGLVEVPAYTFCIFGLKKIGRRVSTSTELLVGGAACFITLLIPSSLYWLKITLAMIGKLFITACFASIYVYTTELYPTVIRNVGLGTASIFARIGSMVAPFANQLTHDWFESFGQYFIKANDWFESA</sequence>
<feature type="transmembrane region" description="Helical" evidence="5">
    <location>
        <begin position="66"/>
        <end position="86"/>
    </location>
</feature>
<dbReference type="EMBL" id="CP092885">
    <property type="protein sequence ID" value="UYV83252.1"/>
    <property type="molecule type" value="Genomic_DNA"/>
</dbReference>
<feature type="transmembrane region" description="Helical" evidence="5">
    <location>
        <begin position="270"/>
        <end position="287"/>
    </location>
</feature>
<feature type="domain" description="Major facilitator superfamily (MFS) profile" evidence="6">
    <location>
        <begin position="68"/>
        <end position="548"/>
    </location>
</feature>
<dbReference type="CDD" id="cd17317">
    <property type="entry name" value="MFS_SLC22"/>
    <property type="match status" value="1"/>
</dbReference>
<evidence type="ECO:0000256" key="2">
    <source>
        <dbReference type="ARBA" id="ARBA00022692"/>
    </source>
</evidence>
<evidence type="ECO:0000256" key="5">
    <source>
        <dbReference type="SAM" id="Phobius"/>
    </source>
</evidence>
<evidence type="ECO:0000313" key="7">
    <source>
        <dbReference type="EMBL" id="UYV83252.1"/>
    </source>
</evidence>
<keyword evidence="2 5" id="KW-0812">Transmembrane</keyword>
<feature type="transmembrane region" description="Helical" evidence="5">
    <location>
        <begin position="476"/>
        <end position="493"/>
    </location>
</feature>
<keyword evidence="4 5" id="KW-0472">Membrane</keyword>
<evidence type="ECO:0000256" key="1">
    <source>
        <dbReference type="ARBA" id="ARBA00004141"/>
    </source>
</evidence>
<evidence type="ECO:0000256" key="4">
    <source>
        <dbReference type="ARBA" id="ARBA00023136"/>
    </source>
</evidence>
<dbReference type="PANTHER" id="PTHR24064">
    <property type="entry name" value="SOLUTE CARRIER FAMILY 22 MEMBER"/>
    <property type="match status" value="1"/>
</dbReference>
<evidence type="ECO:0000259" key="6">
    <source>
        <dbReference type="PROSITE" id="PS50850"/>
    </source>
</evidence>
<accession>A0ABY6LSZ3</accession>
<dbReference type="PROSITE" id="PS50850">
    <property type="entry name" value="MFS"/>
    <property type="match status" value="1"/>
</dbReference>
<dbReference type="Gene3D" id="1.20.1250.20">
    <property type="entry name" value="MFS general substrate transporter like domains"/>
    <property type="match status" value="1"/>
</dbReference>
<feature type="transmembrane region" description="Helical" evidence="5">
    <location>
        <begin position="293"/>
        <end position="311"/>
    </location>
</feature>
<comment type="subcellular location">
    <subcellularLocation>
        <location evidence="1">Membrane</location>
        <topology evidence="1">Multi-pass membrane protein</topology>
    </subcellularLocation>
</comment>
<feature type="transmembrane region" description="Helical" evidence="5">
    <location>
        <begin position="416"/>
        <end position="437"/>
    </location>
</feature>
<feature type="transmembrane region" description="Helical" evidence="5">
    <location>
        <begin position="236"/>
        <end position="258"/>
    </location>
</feature>
<feature type="transmembrane region" description="Helical" evidence="5">
    <location>
        <begin position="388"/>
        <end position="404"/>
    </location>
</feature>
<dbReference type="Proteomes" id="UP001235939">
    <property type="component" value="Chromosome 23"/>
</dbReference>
<dbReference type="InterPro" id="IPR005828">
    <property type="entry name" value="MFS_sugar_transport-like"/>
</dbReference>
<dbReference type="SUPFAM" id="SSF103473">
    <property type="entry name" value="MFS general substrate transporter"/>
    <property type="match status" value="1"/>
</dbReference>
<feature type="transmembrane region" description="Helical" evidence="5">
    <location>
        <begin position="208"/>
        <end position="230"/>
    </location>
</feature>
<reference evidence="7 8" key="1">
    <citation type="submission" date="2022-03" db="EMBL/GenBank/DDBJ databases">
        <title>A chromosomal length assembly of Cordylochernes scorpioides.</title>
        <authorList>
            <person name="Zeh D."/>
            <person name="Zeh J."/>
        </authorList>
    </citation>
    <scope>NUCLEOTIDE SEQUENCE [LARGE SCALE GENOMIC DNA]</scope>
    <source>
        <strain evidence="7">IN4F17</strain>
        <tissue evidence="7">Whole Body</tissue>
    </source>
</reference>
<evidence type="ECO:0000313" key="8">
    <source>
        <dbReference type="Proteomes" id="UP001235939"/>
    </source>
</evidence>
<feature type="transmembrane region" description="Helical" evidence="5">
    <location>
        <begin position="178"/>
        <end position="196"/>
    </location>
</feature>
<feature type="transmembrane region" description="Helical" evidence="5">
    <location>
        <begin position="449"/>
        <end position="470"/>
    </location>
</feature>
<organism evidence="7 8">
    <name type="scientific">Cordylochernes scorpioides</name>
    <dbReference type="NCBI Taxonomy" id="51811"/>
    <lineage>
        <taxon>Eukaryota</taxon>
        <taxon>Metazoa</taxon>
        <taxon>Ecdysozoa</taxon>
        <taxon>Arthropoda</taxon>
        <taxon>Chelicerata</taxon>
        <taxon>Arachnida</taxon>
        <taxon>Pseudoscorpiones</taxon>
        <taxon>Cheliferoidea</taxon>
        <taxon>Chernetidae</taxon>
        <taxon>Cordylochernes</taxon>
    </lineage>
</organism>
<dbReference type="Pfam" id="PF00083">
    <property type="entry name" value="Sugar_tr"/>
    <property type="match status" value="1"/>
</dbReference>
<keyword evidence="3 5" id="KW-1133">Transmembrane helix</keyword>
<evidence type="ECO:0000256" key="3">
    <source>
        <dbReference type="ARBA" id="ARBA00022989"/>
    </source>
</evidence>